<feature type="transmembrane region" description="Helical" evidence="1">
    <location>
        <begin position="54"/>
        <end position="76"/>
    </location>
</feature>
<keyword evidence="1" id="KW-0472">Membrane</keyword>
<evidence type="ECO:0000313" key="3">
    <source>
        <dbReference type="Proteomes" id="UP000032160"/>
    </source>
</evidence>
<evidence type="ECO:0000313" key="2">
    <source>
        <dbReference type="EMBL" id="CDO61193.1"/>
    </source>
</evidence>
<feature type="transmembrane region" description="Helical" evidence="1">
    <location>
        <begin position="83"/>
        <end position="104"/>
    </location>
</feature>
<keyword evidence="3" id="KW-1185">Reference proteome</keyword>
<dbReference type="AlphaFoldDB" id="X5MB03"/>
<keyword evidence="1" id="KW-0812">Transmembrane</keyword>
<dbReference type="KEGG" id="pect:BN1012_Phect2981"/>
<name>X5MB03_9HYPH</name>
<dbReference type="HOGENOM" id="CLU_127159_0_0_5"/>
<reference evidence="2 3" key="1">
    <citation type="journal article" date="2014" name="Front. Genet.">
        <title>Genome and metabolic network of "Candidatus Phaeomarinobacter ectocarpi" Ec32, a new candidate genus of Alphaproteobacteria frequently associated with brown algae.</title>
        <authorList>
            <person name="Dittami S.M."/>
            <person name="Barbeyron T."/>
            <person name="Boyen C."/>
            <person name="Cambefort J."/>
            <person name="Collet G."/>
            <person name="Delage L."/>
            <person name="Gobet A."/>
            <person name="Groisillier A."/>
            <person name="Leblanc C."/>
            <person name="Michel G."/>
            <person name="Scornet D."/>
            <person name="Siegel A."/>
            <person name="Tapia J.E."/>
            <person name="Tonon T."/>
        </authorList>
    </citation>
    <scope>NUCLEOTIDE SEQUENCE [LARGE SCALE GENOMIC DNA]</scope>
    <source>
        <strain evidence="2 3">Ec32</strain>
    </source>
</reference>
<evidence type="ECO:0000256" key="1">
    <source>
        <dbReference type="SAM" id="Phobius"/>
    </source>
</evidence>
<dbReference type="RefSeq" id="WP_197538344.1">
    <property type="nucleotide sequence ID" value="NZ_HG966617.1"/>
</dbReference>
<protein>
    <recommendedName>
        <fullName evidence="4">Integral membrane protein</fullName>
    </recommendedName>
</protein>
<dbReference type="InterPro" id="IPR018729">
    <property type="entry name" value="DUF2269_transmembrane"/>
</dbReference>
<sequence>MMDAFLIWKWIHILSAAVLFGTGLGIAFFMFMAHRTGSPVLIAGVGRIVVVADFLFTATAVVVQPVSGIALAVLAGYSLLDEWLLATYALYVLIGCCWLPVVWIQWKMQKLAQYAADTSDDLPAQYHQLFAWWFWLGWPAFASVMGIYVLMLLRPAQVF</sequence>
<evidence type="ECO:0008006" key="4">
    <source>
        <dbReference type="Google" id="ProtNLM"/>
    </source>
</evidence>
<dbReference type="Pfam" id="PF10027">
    <property type="entry name" value="DUF2269"/>
    <property type="match status" value="1"/>
</dbReference>
<feature type="transmembrane region" description="Helical" evidence="1">
    <location>
        <begin position="132"/>
        <end position="153"/>
    </location>
</feature>
<dbReference type="PATRIC" id="fig|1458461.3.peg.2987"/>
<accession>X5MB03</accession>
<feature type="transmembrane region" description="Helical" evidence="1">
    <location>
        <begin position="12"/>
        <end position="34"/>
    </location>
</feature>
<organism evidence="2 3">
    <name type="scientific">Candidatus Phaeomarinibacter ectocarpi</name>
    <dbReference type="NCBI Taxonomy" id="1458461"/>
    <lineage>
        <taxon>Bacteria</taxon>
        <taxon>Pseudomonadati</taxon>
        <taxon>Pseudomonadota</taxon>
        <taxon>Alphaproteobacteria</taxon>
        <taxon>Hyphomicrobiales</taxon>
        <taxon>Parvibaculaceae</taxon>
        <taxon>Candidatus Phaeomarinibacter</taxon>
    </lineage>
</organism>
<proteinExistence type="predicted"/>
<gene>
    <name evidence="2" type="ORF">BN1012_Phect2981</name>
</gene>
<dbReference type="Proteomes" id="UP000032160">
    <property type="component" value="Chromosome I"/>
</dbReference>
<dbReference type="EMBL" id="HG966617">
    <property type="protein sequence ID" value="CDO61193.1"/>
    <property type="molecule type" value="Genomic_DNA"/>
</dbReference>
<dbReference type="STRING" id="1458461.BN1012_Phect2981"/>
<keyword evidence="1" id="KW-1133">Transmembrane helix</keyword>